<proteinExistence type="predicted"/>
<sequence length="364" mass="41008">MPYDNRQTEKEDQKLIEATMLIKAEHARTGLSGLVGGLDHVIINTEPDRLGPAVSGLLNTTGLSITEAFEDESVMTRVLKTPDSADFLVTCRKTGANPFRPFNLAPKAQALPDTRLETLVFRTADLKKYTALQKARGIEFMTPDIIHHGNRLFIQTRPSAFTGISLGFVQWLGGRGRYRPVNSVSRLQLPKKPDREYLSAVKHLDHVALRITAADRTEAIIEFMNLTEYRFDFAIYVRSLNSITSVTRLSPTDFALVFTSGIPGDQRADDPGPTEQFIRNYGARPHHMAFKTDDIDRVFRLLKENGQKFLLDLAGSEQEGLKQTFTEPSPDTLLVTEYIHRFGDFDGFFTKSNVEQLTRATERQ</sequence>
<protein>
    <recommendedName>
        <fullName evidence="1">VOC domain-containing protein</fullName>
    </recommendedName>
</protein>
<dbReference type="InterPro" id="IPR029068">
    <property type="entry name" value="Glyas_Bleomycin-R_OHBP_Dase"/>
</dbReference>
<name>A0ABZ2J858_9CHLR</name>
<keyword evidence="3" id="KW-1185">Reference proteome</keyword>
<dbReference type="EMBL" id="CP146612">
    <property type="protein sequence ID" value="WWX24963.1"/>
    <property type="molecule type" value="Genomic_DNA"/>
</dbReference>
<organism evidence="2 3">
    <name type="scientific">Candidatus Dehalogenimonas loeffleri</name>
    <dbReference type="NCBI Taxonomy" id="3127115"/>
    <lineage>
        <taxon>Bacteria</taxon>
        <taxon>Bacillati</taxon>
        <taxon>Chloroflexota</taxon>
        <taxon>Dehalococcoidia</taxon>
        <taxon>Dehalococcoidales</taxon>
        <taxon>Dehalococcoidaceae</taxon>
        <taxon>Dehalogenimonas</taxon>
    </lineage>
</organism>
<dbReference type="Gene3D" id="3.10.180.10">
    <property type="entry name" value="2,3-Dihydroxybiphenyl 1,2-Dioxygenase, domain 1"/>
    <property type="match status" value="1"/>
</dbReference>
<evidence type="ECO:0000259" key="1">
    <source>
        <dbReference type="PROSITE" id="PS51819"/>
    </source>
</evidence>
<reference evidence="2 3" key="1">
    <citation type="submission" date="2024-03" db="EMBL/GenBank/DDBJ databases">
        <title>A Dehalogenimonas Isolated from Estuarine Sediments Dihaloeliminates Chlorinated Alkanes.</title>
        <authorList>
            <person name="Yang Y."/>
            <person name="Wang H."/>
        </authorList>
    </citation>
    <scope>NUCLEOTIDE SEQUENCE [LARGE SCALE GENOMIC DNA]</scope>
    <source>
        <strain evidence="2 3">W</strain>
    </source>
</reference>
<dbReference type="PROSITE" id="PS51819">
    <property type="entry name" value="VOC"/>
    <property type="match status" value="1"/>
</dbReference>
<dbReference type="Proteomes" id="UP001375370">
    <property type="component" value="Chromosome"/>
</dbReference>
<evidence type="ECO:0000313" key="2">
    <source>
        <dbReference type="EMBL" id="WWX24963.1"/>
    </source>
</evidence>
<dbReference type="RefSeq" id="WP_338737095.1">
    <property type="nucleotide sequence ID" value="NZ_CP146612.1"/>
</dbReference>
<gene>
    <name evidence="2" type="ORF">V8247_06805</name>
</gene>
<dbReference type="SUPFAM" id="SSF54593">
    <property type="entry name" value="Glyoxalase/Bleomycin resistance protein/Dihydroxybiphenyl dioxygenase"/>
    <property type="match status" value="1"/>
</dbReference>
<feature type="domain" description="VOC" evidence="1">
    <location>
        <begin position="203"/>
        <end position="340"/>
    </location>
</feature>
<dbReference type="InterPro" id="IPR037523">
    <property type="entry name" value="VOC_core"/>
</dbReference>
<accession>A0ABZ2J858</accession>
<evidence type="ECO:0000313" key="3">
    <source>
        <dbReference type="Proteomes" id="UP001375370"/>
    </source>
</evidence>